<dbReference type="STRING" id="1263868.RESH_04166"/>
<dbReference type="Gene3D" id="3.90.245.10">
    <property type="entry name" value="Ribonucleoside hydrolase-like"/>
    <property type="match status" value="1"/>
</dbReference>
<evidence type="ECO:0000259" key="3">
    <source>
        <dbReference type="Pfam" id="PF21027"/>
    </source>
</evidence>
<dbReference type="InterPro" id="IPR036452">
    <property type="entry name" value="Ribo_hydro-like"/>
</dbReference>
<proteinExistence type="predicted"/>
<organism evidence="4 5">
    <name type="scientific">Rhodopirellula europaea SH398</name>
    <dbReference type="NCBI Taxonomy" id="1263868"/>
    <lineage>
        <taxon>Bacteria</taxon>
        <taxon>Pseudomonadati</taxon>
        <taxon>Planctomycetota</taxon>
        <taxon>Planctomycetia</taxon>
        <taxon>Pirellulales</taxon>
        <taxon>Pirellulaceae</taxon>
        <taxon>Rhodopirellula</taxon>
    </lineage>
</organism>
<dbReference type="GO" id="GO:0016799">
    <property type="term" value="F:hydrolase activity, hydrolyzing N-glycosyl compounds"/>
    <property type="evidence" value="ECO:0007669"/>
    <property type="project" value="InterPro"/>
</dbReference>
<name>M5S198_9BACT</name>
<sequence>MKTHMNQSTLSRVFAILLVFGLSSQTQAEQLKPRMLVLTDVSTWETDDHESLIRLMAHADLFEIEGIVISTGYSVKTLNKSPENGFIDIARGVVDAYEKDLPNLMKRSGQTGHAHDGGKQAIGYWPSAQYLRERIMLGSMNRGKKFIGDDNGSPGSELLITQADEEDDRPLWIGIWGGGNTLAQSIYQVQKDRSAEEAKTFLNKLRAYAITDQDRNYKGEGLEVSSHGWIYEQTGDDLLFIWDEAAWKGHNSIGKSNWGEYAKHIQGHGNLGSQYPKYKFGVEGDTPAFLYLMPNGLNDPVDPTQSSWGGNFVKKDGGLWREASTCASNFEQTYPAAFNNFAARMDWAKEGKGNRNPNLVLDGDAGLNVLRKTPGPGTSVTLDASKTTDPDGDNLQFKWWVQSDAGTYEGEIEIADSTSSAATIQIPADAAGRSFHVICEVTDDGTHNLSSYRRVVFQPTGDMVATTNQKNTSLADWLRTYIPDAYPGTDIVAHGGGAWFQAKLDEPKLIVSWADWKEEVLSLKDVEAHSLTEGESIFVDKTEASDWADHANVTFYDGVGYYIDGYEASAMSGWDVAKSTIIQFTGDSDTFVAEMAEAKAEGSFTAPVPKSVDKQ</sequence>
<feature type="chain" id="PRO_5004071187" evidence="1">
    <location>
        <begin position="29"/>
        <end position="615"/>
    </location>
</feature>
<feature type="signal peptide" evidence="1">
    <location>
        <begin position="1"/>
        <end position="28"/>
    </location>
</feature>
<feature type="domain" description="Cellulose-binding Sde182 C-terminal" evidence="3">
    <location>
        <begin position="379"/>
        <end position="458"/>
    </location>
</feature>
<evidence type="ECO:0000259" key="2">
    <source>
        <dbReference type="Pfam" id="PF07632"/>
    </source>
</evidence>
<evidence type="ECO:0000313" key="5">
    <source>
        <dbReference type="Proteomes" id="UP000011996"/>
    </source>
</evidence>
<feature type="non-terminal residue" evidence="4">
    <location>
        <position position="615"/>
    </location>
</feature>
<dbReference type="InterPro" id="IPR011483">
    <property type="entry name" value="Sde182_NH-like"/>
</dbReference>
<dbReference type="EMBL" id="ANOF01000130">
    <property type="protein sequence ID" value="EMI25231.1"/>
    <property type="molecule type" value="Genomic_DNA"/>
</dbReference>
<reference evidence="4 5" key="1">
    <citation type="journal article" date="2013" name="Mar. Genomics">
        <title>Expression of sulfatases in Rhodopirellula baltica and the diversity of sulfatases in the genus Rhodopirellula.</title>
        <authorList>
            <person name="Wegner C.E."/>
            <person name="Richter-Heitmann T."/>
            <person name="Klindworth A."/>
            <person name="Klockow C."/>
            <person name="Richter M."/>
            <person name="Achstetter T."/>
            <person name="Glockner F.O."/>
            <person name="Harder J."/>
        </authorList>
    </citation>
    <scope>NUCLEOTIDE SEQUENCE [LARGE SCALE GENOMIC DNA]</scope>
    <source>
        <strain evidence="4 5">SH398</strain>
    </source>
</reference>
<evidence type="ECO:0000313" key="4">
    <source>
        <dbReference type="EMBL" id="EMI25231.1"/>
    </source>
</evidence>
<dbReference type="Pfam" id="PF07632">
    <property type="entry name" value="Sde182_NH-like"/>
    <property type="match status" value="1"/>
</dbReference>
<accession>M5S198</accession>
<comment type="caution">
    <text evidence="4">The sequence shown here is derived from an EMBL/GenBank/DDBJ whole genome shotgun (WGS) entry which is preliminary data.</text>
</comment>
<dbReference type="Pfam" id="PF21027">
    <property type="entry name" value="Sde0182_C"/>
    <property type="match status" value="1"/>
</dbReference>
<evidence type="ECO:0000256" key="1">
    <source>
        <dbReference type="SAM" id="SignalP"/>
    </source>
</evidence>
<dbReference type="Gene3D" id="2.60.40.10">
    <property type="entry name" value="Immunoglobulins"/>
    <property type="match status" value="1"/>
</dbReference>
<dbReference type="InterPro" id="IPR013783">
    <property type="entry name" value="Ig-like_fold"/>
</dbReference>
<protein>
    <submittedName>
        <fullName evidence="4">Secreted protein containing DUF1593</fullName>
    </submittedName>
</protein>
<dbReference type="InterPro" id="IPR048527">
    <property type="entry name" value="Sde182_C"/>
</dbReference>
<dbReference type="AlphaFoldDB" id="M5S198"/>
<feature type="domain" description="Cellulose-binding Sde182 nucleoside hydrolase-like" evidence="2">
    <location>
        <begin position="34"/>
        <end position="312"/>
    </location>
</feature>
<keyword evidence="1" id="KW-0732">Signal</keyword>
<dbReference type="Proteomes" id="UP000011996">
    <property type="component" value="Unassembled WGS sequence"/>
</dbReference>
<gene>
    <name evidence="4" type="ORF">RESH_04166</name>
</gene>